<evidence type="ECO:0000313" key="3">
    <source>
        <dbReference type="EMBL" id="PWG60476.1"/>
    </source>
</evidence>
<sequence>MMAKRMTIKDTDAYMVRRFRQRTKAARHDAWLKARAEGVGGSDMATILGLNRYATPYDLWLEKTGRRAHEDISDKWSVVRGNALEAELRRRFRRLHPEWQVTDGTDIGIISRSHPVLHASLDGFIWDSETESWGVLEIKTANAGRGRTDWHDTDGNLRAPGYYMAQVTHYMAATGFTWGVFYADIGEAEPVEVRFDRDEQDIETVIHAAEEFWGFVTRDEMPMLTGGDVAKAYPEPSQGVASADDDPQLRELFARYAKAQERLSDAKDETATLRDALIVAIGDRQGIRCAGFEATYKPYHRKAYVRKVAESNGRTFRFKTLKED</sequence>
<keyword evidence="3" id="KW-0255">Endonuclease</keyword>
<feature type="coiled-coil region" evidence="1">
    <location>
        <begin position="249"/>
        <end position="276"/>
    </location>
</feature>
<organism evidence="3 4">
    <name type="scientific">Bifidobacterium catulorum</name>
    <dbReference type="NCBI Taxonomy" id="1630173"/>
    <lineage>
        <taxon>Bacteria</taxon>
        <taxon>Bacillati</taxon>
        <taxon>Actinomycetota</taxon>
        <taxon>Actinomycetes</taxon>
        <taxon>Bifidobacteriales</taxon>
        <taxon>Bifidobacteriaceae</taxon>
        <taxon>Bifidobacterium</taxon>
    </lineage>
</organism>
<protein>
    <submittedName>
        <fullName evidence="3">Endonuclease</fullName>
    </submittedName>
</protein>
<dbReference type="Proteomes" id="UP000245753">
    <property type="component" value="Unassembled WGS sequence"/>
</dbReference>
<dbReference type="InterPro" id="IPR051703">
    <property type="entry name" value="NF-kappa-B_Signaling_Reg"/>
</dbReference>
<dbReference type="InterPro" id="IPR019080">
    <property type="entry name" value="YqaJ_viral_recombinase"/>
</dbReference>
<comment type="caution">
    <text evidence="3">The sequence shown here is derived from an EMBL/GenBank/DDBJ whole genome shotgun (WGS) entry which is preliminary data.</text>
</comment>
<reference evidence="3 4" key="1">
    <citation type="journal article" date="2018" name="Int. J. Syst. Evol. Microbiol.">
        <title>Bifidobacterium catulorum sp. nov., a novel taxon from the faeces of the baby common marmoset (Callithrix jacchus).</title>
        <authorList>
            <person name="Modesto M."/>
            <person name="Michelini S."/>
            <person name="Oki K."/>
            <person name="Biavati B."/>
            <person name="Watanabe K."/>
            <person name="Mattarelli P."/>
        </authorList>
    </citation>
    <scope>NUCLEOTIDE SEQUENCE [LARGE SCALE GENOMIC DNA]</scope>
    <source>
        <strain evidence="3 4">MRM 8.19</strain>
    </source>
</reference>
<dbReference type="EMBL" id="QFFN01000003">
    <property type="protein sequence ID" value="PWG60476.1"/>
    <property type="molecule type" value="Genomic_DNA"/>
</dbReference>
<gene>
    <name evidence="3" type="ORF">DF200_02450</name>
</gene>
<dbReference type="InterPro" id="IPR011335">
    <property type="entry name" value="Restrct_endonuc-II-like"/>
</dbReference>
<keyword evidence="3" id="KW-0540">Nuclease</keyword>
<dbReference type="SUPFAM" id="SSF52980">
    <property type="entry name" value="Restriction endonuclease-like"/>
    <property type="match status" value="1"/>
</dbReference>
<keyword evidence="3" id="KW-0378">Hydrolase</keyword>
<dbReference type="Gene3D" id="3.90.320.10">
    <property type="match status" value="1"/>
</dbReference>
<feature type="domain" description="YqaJ viral recombinase" evidence="2">
    <location>
        <begin position="31"/>
        <end position="176"/>
    </location>
</feature>
<dbReference type="NCBIfam" id="TIGR03033">
    <property type="entry name" value="phage_rel_nuc"/>
    <property type="match status" value="1"/>
</dbReference>
<dbReference type="Pfam" id="PF09588">
    <property type="entry name" value="YqaJ"/>
    <property type="match status" value="1"/>
</dbReference>
<dbReference type="InterPro" id="IPR011604">
    <property type="entry name" value="PDDEXK-like_dom_sf"/>
</dbReference>
<dbReference type="AlphaFoldDB" id="A0A2U2MUF5"/>
<evidence type="ECO:0000256" key="1">
    <source>
        <dbReference type="SAM" id="Coils"/>
    </source>
</evidence>
<evidence type="ECO:0000259" key="2">
    <source>
        <dbReference type="Pfam" id="PF09588"/>
    </source>
</evidence>
<keyword evidence="4" id="KW-1185">Reference proteome</keyword>
<dbReference type="PANTHER" id="PTHR46609">
    <property type="entry name" value="EXONUCLEASE, PHAGE-TYPE/RECB, C-TERMINAL DOMAIN-CONTAINING PROTEIN"/>
    <property type="match status" value="1"/>
</dbReference>
<dbReference type="GO" id="GO:0004519">
    <property type="term" value="F:endonuclease activity"/>
    <property type="evidence" value="ECO:0007669"/>
    <property type="project" value="UniProtKB-KW"/>
</dbReference>
<keyword evidence="1" id="KW-0175">Coiled coil</keyword>
<accession>A0A2U2MUF5</accession>
<proteinExistence type="predicted"/>
<dbReference type="PANTHER" id="PTHR46609:SF6">
    <property type="entry name" value="EXONUCLEASE, PHAGE-TYPE_RECB, C-TERMINAL DOMAIN-CONTAINING PROTEIN-RELATED"/>
    <property type="match status" value="1"/>
</dbReference>
<name>A0A2U2MUF5_9BIFI</name>
<dbReference type="InterPro" id="IPR017482">
    <property type="entry name" value="Lambda-type_endonuclease"/>
</dbReference>
<evidence type="ECO:0000313" key="4">
    <source>
        <dbReference type="Proteomes" id="UP000245753"/>
    </source>
</evidence>